<feature type="transmembrane region" description="Helical" evidence="8">
    <location>
        <begin position="155"/>
        <end position="178"/>
    </location>
</feature>
<dbReference type="InterPro" id="IPR050360">
    <property type="entry name" value="MFS_Sugar_Transporters"/>
</dbReference>
<evidence type="ECO:0000256" key="5">
    <source>
        <dbReference type="ARBA" id="ARBA00022989"/>
    </source>
</evidence>
<keyword evidence="6 8" id="KW-0472">Membrane</keyword>
<comment type="subcellular location">
    <subcellularLocation>
        <location evidence="1">Membrane</location>
        <topology evidence="1">Multi-pass membrane protein</topology>
    </subcellularLocation>
</comment>
<keyword evidence="3 7" id="KW-0813">Transport</keyword>
<dbReference type="PROSITE" id="PS50850">
    <property type="entry name" value="MFS"/>
    <property type="match status" value="1"/>
</dbReference>
<evidence type="ECO:0000256" key="4">
    <source>
        <dbReference type="ARBA" id="ARBA00022692"/>
    </source>
</evidence>
<dbReference type="EMBL" id="KN847332">
    <property type="protein sequence ID" value="KIW47519.1"/>
    <property type="molecule type" value="Genomic_DNA"/>
</dbReference>
<evidence type="ECO:0000256" key="1">
    <source>
        <dbReference type="ARBA" id="ARBA00004141"/>
    </source>
</evidence>
<evidence type="ECO:0000256" key="7">
    <source>
        <dbReference type="RuleBase" id="RU003346"/>
    </source>
</evidence>
<dbReference type="GO" id="GO:0016020">
    <property type="term" value="C:membrane"/>
    <property type="evidence" value="ECO:0007669"/>
    <property type="project" value="UniProtKB-SubCell"/>
</dbReference>
<feature type="transmembrane region" description="Helical" evidence="8">
    <location>
        <begin position="379"/>
        <end position="403"/>
    </location>
</feature>
<dbReference type="InterPro" id="IPR003663">
    <property type="entry name" value="Sugar/inositol_transpt"/>
</dbReference>
<sequence>MRRSDWHAVTPYMLYCCFVFNAGNVLFGIDVASFGSLQTLPSFLHQFGQLNSKGEYALSTQRKSILNSGEFSLPVEGMNWTGKLVGCAIFEPLVENLGFRKTIYILSIIQIVAVTLLLSSNSWIQFCAGRVLAYLAVGIVEPTIPMYQAEMAPAALRGFFAGNVQVLVHLGSIWGAGMSRAYAYEQGKRGWMVPVSMQMIPAVLLLIFTPFCIESPRWLLAHGRKDEALKAMNRVRPRAYEESGRTAREIDAIEQAIAESRSMNQGSWLDLFNRKYLRRTIIVTLMFFFQQTTGQQFANSYGPTFFKSMGLAPDRLFAYSILIPLAGLCGCIIAVLTTDTIGRRTLCYIGAALATMFGALIGSVGSKPGADNNTTDSNVVIASVILLNGVCKLGVASQCWLVGSEIGGIQMRKKLMGWGVAIDVLAAFLVTFFTPYLQAGPHVQLGAKVGYVFMGLAALSFFFFVLFMPELKGRSLEEVDELFERKLWAWQFSKAKTYGTGNQVTLIEDNGQELSVEAGKEQVTAMHVDHAENTQPENSGEKNQDV</sequence>
<keyword evidence="5 8" id="KW-1133">Transmembrane helix</keyword>
<proteinExistence type="inferred from homology"/>
<dbReference type="PANTHER" id="PTHR48022:SF2">
    <property type="entry name" value="PLASTIDIC GLUCOSE TRANSPORTER 4"/>
    <property type="match status" value="1"/>
</dbReference>
<evidence type="ECO:0000313" key="11">
    <source>
        <dbReference type="Proteomes" id="UP000053342"/>
    </source>
</evidence>
<name>A0A0D2EHW9_9EURO</name>
<comment type="similarity">
    <text evidence="2 7">Belongs to the major facilitator superfamily. Sugar transporter (TC 2.A.1.1) family.</text>
</comment>
<evidence type="ECO:0000256" key="3">
    <source>
        <dbReference type="ARBA" id="ARBA00022448"/>
    </source>
</evidence>
<evidence type="ECO:0000313" key="10">
    <source>
        <dbReference type="EMBL" id="KIW47519.1"/>
    </source>
</evidence>
<dbReference type="InterPro" id="IPR036259">
    <property type="entry name" value="MFS_trans_sf"/>
</dbReference>
<feature type="transmembrane region" description="Helical" evidence="8">
    <location>
        <begin position="316"/>
        <end position="338"/>
    </location>
</feature>
<dbReference type="InterPro" id="IPR020846">
    <property type="entry name" value="MFS_dom"/>
</dbReference>
<feature type="transmembrane region" description="Helical" evidence="8">
    <location>
        <begin position="415"/>
        <end position="437"/>
    </location>
</feature>
<reference evidence="10 11" key="1">
    <citation type="submission" date="2015-01" db="EMBL/GenBank/DDBJ databases">
        <title>The Genome Sequence of Exophiala oligosperma CBS72588.</title>
        <authorList>
            <consortium name="The Broad Institute Genomics Platform"/>
            <person name="Cuomo C."/>
            <person name="de Hoog S."/>
            <person name="Gorbushina A."/>
            <person name="Stielow B."/>
            <person name="Teixiera M."/>
            <person name="Abouelleil A."/>
            <person name="Chapman S.B."/>
            <person name="Priest M."/>
            <person name="Young S.K."/>
            <person name="Wortman J."/>
            <person name="Nusbaum C."/>
            <person name="Birren B."/>
        </authorList>
    </citation>
    <scope>NUCLEOTIDE SEQUENCE [LARGE SCALE GENOMIC DNA]</scope>
    <source>
        <strain evidence="10 11">CBS 72588</strain>
    </source>
</reference>
<dbReference type="AlphaFoldDB" id="A0A0D2EHW9"/>
<dbReference type="Gene3D" id="1.20.1250.20">
    <property type="entry name" value="MFS general substrate transporter like domains"/>
    <property type="match status" value="1"/>
</dbReference>
<dbReference type="VEuPathDB" id="FungiDB:PV06_00212"/>
<gene>
    <name evidence="10" type="ORF">PV06_00212</name>
</gene>
<dbReference type="OrthoDB" id="6612291at2759"/>
<dbReference type="PANTHER" id="PTHR48022">
    <property type="entry name" value="PLASTIDIC GLUCOSE TRANSPORTER 4"/>
    <property type="match status" value="1"/>
</dbReference>
<feature type="transmembrane region" description="Helical" evidence="8">
    <location>
        <begin position="190"/>
        <end position="211"/>
    </location>
</feature>
<dbReference type="HOGENOM" id="CLU_001265_30_1_1"/>
<dbReference type="RefSeq" id="XP_016267735.1">
    <property type="nucleotide sequence ID" value="XM_016400682.1"/>
</dbReference>
<evidence type="ECO:0000259" key="9">
    <source>
        <dbReference type="PROSITE" id="PS50850"/>
    </source>
</evidence>
<dbReference type="GO" id="GO:0005351">
    <property type="term" value="F:carbohydrate:proton symporter activity"/>
    <property type="evidence" value="ECO:0007669"/>
    <property type="project" value="TreeGrafter"/>
</dbReference>
<feature type="transmembrane region" description="Helical" evidence="8">
    <location>
        <begin position="102"/>
        <end position="119"/>
    </location>
</feature>
<evidence type="ECO:0000256" key="2">
    <source>
        <dbReference type="ARBA" id="ARBA00010992"/>
    </source>
</evidence>
<feature type="domain" description="Major facilitator superfamily (MFS) profile" evidence="9">
    <location>
        <begin position="16"/>
        <end position="472"/>
    </location>
</feature>
<accession>A0A0D2EHW9</accession>
<organism evidence="10 11">
    <name type="scientific">Exophiala oligosperma</name>
    <dbReference type="NCBI Taxonomy" id="215243"/>
    <lineage>
        <taxon>Eukaryota</taxon>
        <taxon>Fungi</taxon>
        <taxon>Dikarya</taxon>
        <taxon>Ascomycota</taxon>
        <taxon>Pezizomycotina</taxon>
        <taxon>Eurotiomycetes</taxon>
        <taxon>Chaetothyriomycetidae</taxon>
        <taxon>Chaetothyriales</taxon>
        <taxon>Herpotrichiellaceae</taxon>
        <taxon>Exophiala</taxon>
    </lineage>
</organism>
<protein>
    <recommendedName>
        <fullName evidence="9">Major facilitator superfamily (MFS) profile domain-containing protein</fullName>
    </recommendedName>
</protein>
<feature type="transmembrane region" description="Helical" evidence="8">
    <location>
        <begin position="449"/>
        <end position="468"/>
    </location>
</feature>
<evidence type="ECO:0000256" key="8">
    <source>
        <dbReference type="SAM" id="Phobius"/>
    </source>
</evidence>
<evidence type="ECO:0000256" key="6">
    <source>
        <dbReference type="ARBA" id="ARBA00023136"/>
    </source>
</evidence>
<keyword evidence="11" id="KW-1185">Reference proteome</keyword>
<dbReference type="InterPro" id="IPR005828">
    <property type="entry name" value="MFS_sugar_transport-like"/>
</dbReference>
<dbReference type="Pfam" id="PF00083">
    <property type="entry name" value="Sugar_tr"/>
    <property type="match status" value="1"/>
</dbReference>
<keyword evidence="4 8" id="KW-0812">Transmembrane</keyword>
<feature type="transmembrane region" description="Helical" evidence="8">
    <location>
        <begin position="131"/>
        <end position="149"/>
    </location>
</feature>
<dbReference type="Proteomes" id="UP000053342">
    <property type="component" value="Unassembled WGS sequence"/>
</dbReference>
<feature type="transmembrane region" description="Helical" evidence="8">
    <location>
        <begin position="12"/>
        <end position="34"/>
    </location>
</feature>
<dbReference type="SUPFAM" id="SSF103473">
    <property type="entry name" value="MFS general substrate transporter"/>
    <property type="match status" value="1"/>
</dbReference>
<dbReference type="GeneID" id="27352286"/>
<feature type="transmembrane region" description="Helical" evidence="8">
    <location>
        <begin position="345"/>
        <end position="364"/>
    </location>
</feature>
<dbReference type="NCBIfam" id="TIGR00879">
    <property type="entry name" value="SP"/>
    <property type="match status" value="1"/>
</dbReference>